<accession>A0A371HGE9</accession>
<keyword evidence="2" id="KW-1185">Reference proteome</keyword>
<sequence>DYELLQLLSKSILLGAFEHIQRLYGTKLEILKELLPYMVKPHKPRNLLVEFRKARRRSISSLLKDNLGKLHAYNLEIDRTFHRLLRNSRSSEVVNSSIINSSVFAFDFVSSSFVSNSTSSAFASDHANSVDFYFDLAQSYELKSGLIQLLPKFHGLVGEDPHKNLKEFHVMCSTMWSHGIPQDYIKMKAFPFSLDGVAKD</sequence>
<evidence type="ECO:0000313" key="2">
    <source>
        <dbReference type="Proteomes" id="UP000257109"/>
    </source>
</evidence>
<proteinExistence type="predicted"/>
<dbReference type="EMBL" id="QJKJ01002667">
    <property type="protein sequence ID" value="RDY01850.1"/>
    <property type="molecule type" value="Genomic_DNA"/>
</dbReference>
<evidence type="ECO:0000313" key="1">
    <source>
        <dbReference type="EMBL" id="RDY01850.1"/>
    </source>
</evidence>
<feature type="non-terminal residue" evidence="1">
    <location>
        <position position="1"/>
    </location>
</feature>
<gene>
    <name evidence="1" type="ORF">CR513_14779</name>
</gene>
<organism evidence="1 2">
    <name type="scientific">Mucuna pruriens</name>
    <name type="common">Velvet bean</name>
    <name type="synonym">Dolichos pruriens</name>
    <dbReference type="NCBI Taxonomy" id="157652"/>
    <lineage>
        <taxon>Eukaryota</taxon>
        <taxon>Viridiplantae</taxon>
        <taxon>Streptophyta</taxon>
        <taxon>Embryophyta</taxon>
        <taxon>Tracheophyta</taxon>
        <taxon>Spermatophyta</taxon>
        <taxon>Magnoliopsida</taxon>
        <taxon>eudicotyledons</taxon>
        <taxon>Gunneridae</taxon>
        <taxon>Pentapetalae</taxon>
        <taxon>rosids</taxon>
        <taxon>fabids</taxon>
        <taxon>Fabales</taxon>
        <taxon>Fabaceae</taxon>
        <taxon>Papilionoideae</taxon>
        <taxon>50 kb inversion clade</taxon>
        <taxon>NPAAA clade</taxon>
        <taxon>indigoferoid/millettioid clade</taxon>
        <taxon>Phaseoleae</taxon>
        <taxon>Mucuna</taxon>
    </lineage>
</organism>
<dbReference type="AlphaFoldDB" id="A0A371HGE9"/>
<protein>
    <submittedName>
        <fullName evidence="1">Uncharacterized protein</fullName>
    </submittedName>
</protein>
<dbReference type="Proteomes" id="UP000257109">
    <property type="component" value="Unassembled WGS sequence"/>
</dbReference>
<dbReference type="OrthoDB" id="1422241at2759"/>
<comment type="caution">
    <text evidence="1">The sequence shown here is derived from an EMBL/GenBank/DDBJ whole genome shotgun (WGS) entry which is preliminary data.</text>
</comment>
<name>A0A371HGE9_MUCPR</name>
<reference evidence="1" key="1">
    <citation type="submission" date="2018-05" db="EMBL/GenBank/DDBJ databases">
        <title>Draft genome of Mucuna pruriens seed.</title>
        <authorList>
            <person name="Nnadi N.E."/>
            <person name="Vos R."/>
            <person name="Hasami M.H."/>
            <person name="Devisetty U.K."/>
            <person name="Aguiy J.C."/>
        </authorList>
    </citation>
    <scope>NUCLEOTIDE SEQUENCE [LARGE SCALE GENOMIC DNA]</scope>
    <source>
        <strain evidence="1">JCA_2017</strain>
    </source>
</reference>